<feature type="compositionally biased region" description="Low complexity" evidence="2">
    <location>
        <begin position="99"/>
        <end position="116"/>
    </location>
</feature>
<dbReference type="PROSITE" id="PS50175">
    <property type="entry name" value="ASP_PROT_RETROV"/>
    <property type="match status" value="1"/>
</dbReference>
<evidence type="ECO:0000313" key="4">
    <source>
        <dbReference type="EMBL" id="CAG6790427.1"/>
    </source>
</evidence>
<dbReference type="EMBL" id="HBUF01670789">
    <property type="protein sequence ID" value="CAG6790427.1"/>
    <property type="molecule type" value="Transcribed_RNA"/>
</dbReference>
<accession>A0A8D9BWR9</accession>
<dbReference type="InterPro" id="IPR001995">
    <property type="entry name" value="Peptidase_A2_cat"/>
</dbReference>
<feature type="region of interest" description="Disordered" evidence="2">
    <location>
        <begin position="90"/>
        <end position="116"/>
    </location>
</feature>
<dbReference type="GO" id="GO:0004190">
    <property type="term" value="F:aspartic-type endopeptidase activity"/>
    <property type="evidence" value="ECO:0007669"/>
    <property type="project" value="InterPro"/>
</dbReference>
<dbReference type="PANTHER" id="PTHR47331:SF1">
    <property type="entry name" value="GAG-LIKE PROTEIN"/>
    <property type="match status" value="1"/>
</dbReference>
<feature type="domain" description="Peptidase A2" evidence="3">
    <location>
        <begin position="145"/>
        <end position="182"/>
    </location>
</feature>
<name>A0A8D9BWR9_9HEMI</name>
<evidence type="ECO:0000259" key="3">
    <source>
        <dbReference type="PROSITE" id="PS50175"/>
    </source>
</evidence>
<evidence type="ECO:0000256" key="1">
    <source>
        <dbReference type="ARBA" id="ARBA00022801"/>
    </source>
</evidence>
<dbReference type="Gene3D" id="2.40.70.10">
    <property type="entry name" value="Acid Proteases"/>
    <property type="match status" value="1"/>
</dbReference>
<keyword evidence="1" id="KW-0378">Hydrolase</keyword>
<dbReference type="AlphaFoldDB" id="A0A8D9BWR9"/>
<evidence type="ECO:0000256" key="2">
    <source>
        <dbReference type="SAM" id="MobiDB-lite"/>
    </source>
</evidence>
<organism evidence="4">
    <name type="scientific">Cacopsylla melanoneura</name>
    <dbReference type="NCBI Taxonomy" id="428564"/>
    <lineage>
        <taxon>Eukaryota</taxon>
        <taxon>Metazoa</taxon>
        <taxon>Ecdysozoa</taxon>
        <taxon>Arthropoda</taxon>
        <taxon>Hexapoda</taxon>
        <taxon>Insecta</taxon>
        <taxon>Pterygota</taxon>
        <taxon>Neoptera</taxon>
        <taxon>Paraneoptera</taxon>
        <taxon>Hemiptera</taxon>
        <taxon>Sternorrhyncha</taxon>
        <taxon>Psylloidea</taxon>
        <taxon>Psyllidae</taxon>
        <taxon>Psyllinae</taxon>
        <taxon>Cacopsylla</taxon>
    </lineage>
</organism>
<dbReference type="GO" id="GO:0006508">
    <property type="term" value="P:proteolysis"/>
    <property type="evidence" value="ECO:0007669"/>
    <property type="project" value="InterPro"/>
</dbReference>
<sequence>MRGTKKGTCLFTSPIDPSPKTLSCSFCKGTHLIFNCESFKSLPIAERVTKAQTLRLCNNCLSPHHKKGTCKSRFSCSKCKKRHHTLLHKNFSSNSKGNTSSETVPEEPPQSSVSSAYLSSQRTKTVFLATALVILYDADGKAQKFRALLDKGSESNFISEHACQRLKLKKFKSNMSLAGIGGASLKASHFTNASVHSCHTSYSLNLDFIVLPKLTQNLPSHTVNISKLNIPEHINLADPDFNISSQIDIIIGSEHFFSLLCVGQKQLGPSLPILTKTKLGWVVAGPLLIPNKSNVVTQSFHVCHVESQIKRFWELEDVQGKRLLSIEERKAEEFF</sequence>
<reference evidence="4" key="1">
    <citation type="submission" date="2021-05" db="EMBL/GenBank/DDBJ databases">
        <authorList>
            <person name="Alioto T."/>
            <person name="Alioto T."/>
            <person name="Gomez Garrido J."/>
        </authorList>
    </citation>
    <scope>NUCLEOTIDE SEQUENCE</scope>
</reference>
<protein>
    <recommendedName>
        <fullName evidence="3">Peptidase A2 domain-containing protein</fullName>
    </recommendedName>
</protein>
<dbReference type="PANTHER" id="PTHR47331">
    <property type="entry name" value="PHD-TYPE DOMAIN-CONTAINING PROTEIN"/>
    <property type="match status" value="1"/>
</dbReference>
<proteinExistence type="predicted"/>
<dbReference type="InterPro" id="IPR021109">
    <property type="entry name" value="Peptidase_aspartic_dom_sf"/>
</dbReference>